<dbReference type="PANTHER" id="PTHR44942">
    <property type="entry name" value="METHYLTRANSF_11 DOMAIN-CONTAINING PROTEIN"/>
    <property type="match status" value="1"/>
</dbReference>
<dbReference type="SUPFAM" id="SSF53335">
    <property type="entry name" value="S-adenosyl-L-methionine-dependent methyltransferases"/>
    <property type="match status" value="1"/>
</dbReference>
<accession>A0AAV9N1B6</accession>
<dbReference type="CDD" id="cd02440">
    <property type="entry name" value="AdoMet_MTases"/>
    <property type="match status" value="1"/>
</dbReference>
<evidence type="ECO:0000313" key="2">
    <source>
        <dbReference type="EMBL" id="KAK5047791.1"/>
    </source>
</evidence>
<protein>
    <recommendedName>
        <fullName evidence="1">Methyltransferase type 11 domain-containing protein</fullName>
    </recommendedName>
</protein>
<reference evidence="2 3" key="1">
    <citation type="submission" date="2023-08" db="EMBL/GenBank/DDBJ databases">
        <title>Black Yeasts Isolated from many extreme environments.</title>
        <authorList>
            <person name="Coleine C."/>
            <person name="Stajich J.E."/>
            <person name="Selbmann L."/>
        </authorList>
    </citation>
    <scope>NUCLEOTIDE SEQUENCE [LARGE SCALE GENOMIC DNA]</scope>
    <source>
        <strain evidence="2 3">CCFEE 5792</strain>
    </source>
</reference>
<name>A0AAV9N1B6_9EURO</name>
<dbReference type="Proteomes" id="UP001358417">
    <property type="component" value="Unassembled WGS sequence"/>
</dbReference>
<dbReference type="PANTHER" id="PTHR44942:SF10">
    <property type="entry name" value="METHYLTRANSFERASE TYPE 11 DOMAIN-CONTAINING PROTEIN"/>
    <property type="match status" value="1"/>
</dbReference>
<keyword evidence="3" id="KW-1185">Reference proteome</keyword>
<dbReference type="GO" id="GO:0008757">
    <property type="term" value="F:S-adenosylmethionine-dependent methyltransferase activity"/>
    <property type="evidence" value="ECO:0007669"/>
    <property type="project" value="InterPro"/>
</dbReference>
<sequence>MSQIDPNKVAFKPEKTFASYNHEQGKAYAQVRRDYHPNVYQAVLDYHTSTGGKLDMLVDVGCGPGNAARQLGKNFNHAIGLDPSQGMISMARSLGGTTATSEAIKFETSNAQQLGANLSPPIQDSSVDLIVAATAAHWFDMSEFWPSAGRILKPGGTVAFWTSGEARTDPTLPNAEAIQAAVEEHEERYLRPYFEPGNLLNRNRYRDLLLPWTLAQPVTDFDESAFVRKDWKFGDEFVVGGSEIDLDSFEKLWASASAQVRWYKAHPDDVGTERDPVKLLRHKIEGLLHEAGVEKGKERLRGAVAGTLLVVKKRS</sequence>
<feature type="domain" description="Methyltransferase type 11" evidence="1">
    <location>
        <begin position="58"/>
        <end position="160"/>
    </location>
</feature>
<dbReference type="InterPro" id="IPR051052">
    <property type="entry name" value="Diverse_substrate_MTase"/>
</dbReference>
<gene>
    <name evidence="2" type="ORF">LTR84_006456</name>
</gene>
<organism evidence="2 3">
    <name type="scientific">Exophiala bonariae</name>
    <dbReference type="NCBI Taxonomy" id="1690606"/>
    <lineage>
        <taxon>Eukaryota</taxon>
        <taxon>Fungi</taxon>
        <taxon>Dikarya</taxon>
        <taxon>Ascomycota</taxon>
        <taxon>Pezizomycotina</taxon>
        <taxon>Eurotiomycetes</taxon>
        <taxon>Chaetothyriomycetidae</taxon>
        <taxon>Chaetothyriales</taxon>
        <taxon>Herpotrichiellaceae</taxon>
        <taxon>Exophiala</taxon>
    </lineage>
</organism>
<dbReference type="GeneID" id="89974628"/>
<proteinExistence type="predicted"/>
<dbReference type="EMBL" id="JAVRRD010000024">
    <property type="protein sequence ID" value="KAK5047791.1"/>
    <property type="molecule type" value="Genomic_DNA"/>
</dbReference>
<dbReference type="RefSeq" id="XP_064703318.1">
    <property type="nucleotide sequence ID" value="XM_064850017.1"/>
</dbReference>
<evidence type="ECO:0000259" key="1">
    <source>
        <dbReference type="Pfam" id="PF08241"/>
    </source>
</evidence>
<dbReference type="InterPro" id="IPR013216">
    <property type="entry name" value="Methyltransf_11"/>
</dbReference>
<dbReference type="Gene3D" id="3.40.50.150">
    <property type="entry name" value="Vaccinia Virus protein VP39"/>
    <property type="match status" value="1"/>
</dbReference>
<evidence type="ECO:0000313" key="3">
    <source>
        <dbReference type="Proteomes" id="UP001358417"/>
    </source>
</evidence>
<dbReference type="AlphaFoldDB" id="A0AAV9N1B6"/>
<dbReference type="Pfam" id="PF08241">
    <property type="entry name" value="Methyltransf_11"/>
    <property type="match status" value="1"/>
</dbReference>
<comment type="caution">
    <text evidence="2">The sequence shown here is derived from an EMBL/GenBank/DDBJ whole genome shotgun (WGS) entry which is preliminary data.</text>
</comment>
<dbReference type="InterPro" id="IPR029063">
    <property type="entry name" value="SAM-dependent_MTases_sf"/>
</dbReference>